<dbReference type="SUPFAM" id="SSF110916">
    <property type="entry name" value="Peptidyl-tRNA hydrolase domain-like"/>
    <property type="match status" value="1"/>
</dbReference>
<proteinExistence type="predicted"/>
<organism evidence="3 4">
    <name type="scientific">Lacipirellula parvula</name>
    <dbReference type="NCBI Taxonomy" id="2650471"/>
    <lineage>
        <taxon>Bacteria</taxon>
        <taxon>Pseudomonadati</taxon>
        <taxon>Planctomycetota</taxon>
        <taxon>Planctomycetia</taxon>
        <taxon>Pirellulales</taxon>
        <taxon>Lacipirellulaceae</taxon>
        <taxon>Lacipirellula</taxon>
    </lineage>
</organism>
<dbReference type="GO" id="GO:0004045">
    <property type="term" value="F:peptidyl-tRNA hydrolase activity"/>
    <property type="evidence" value="ECO:0007669"/>
    <property type="project" value="TreeGrafter"/>
</dbReference>
<dbReference type="AlphaFoldDB" id="A0A5K7XLX1"/>
<sequence>MARPLVVNAAIEIPAAEFGISYARSAGPGGQNVNKVNSKAVLRWRVVDSPSLPAAVRQRFLQHFGSRLTNDGEIVIASDEHREQPRNLTACYDRLRAMLLSVVQPPRRRIKTRPSRGSVERRIESKQRNSEKKQQRRGGFSAE</sequence>
<keyword evidence="4" id="KW-1185">Reference proteome</keyword>
<dbReference type="KEGG" id="lpav:PLANPX_3571"/>
<name>A0A5K7XLX1_9BACT</name>
<evidence type="ECO:0000259" key="2">
    <source>
        <dbReference type="Pfam" id="PF00472"/>
    </source>
</evidence>
<feature type="domain" description="Prokaryotic-type class I peptide chain release factors" evidence="2">
    <location>
        <begin position="10"/>
        <end position="136"/>
    </location>
</feature>
<accession>A0A5K7XLX1</accession>
<evidence type="ECO:0000256" key="1">
    <source>
        <dbReference type="SAM" id="MobiDB-lite"/>
    </source>
</evidence>
<dbReference type="RefSeq" id="WP_152099626.1">
    <property type="nucleotide sequence ID" value="NZ_AP021861.1"/>
</dbReference>
<gene>
    <name evidence="3" type="ORF">PLANPX_3571</name>
</gene>
<evidence type="ECO:0000313" key="4">
    <source>
        <dbReference type="Proteomes" id="UP000326837"/>
    </source>
</evidence>
<dbReference type="EMBL" id="AP021861">
    <property type="protein sequence ID" value="BBO33959.1"/>
    <property type="molecule type" value="Genomic_DNA"/>
</dbReference>
<dbReference type="Gene3D" id="3.30.160.20">
    <property type="match status" value="1"/>
</dbReference>
<dbReference type="GO" id="GO:0043022">
    <property type="term" value="F:ribosome binding"/>
    <property type="evidence" value="ECO:0007669"/>
    <property type="project" value="TreeGrafter"/>
</dbReference>
<dbReference type="PANTHER" id="PTHR47814">
    <property type="entry name" value="PEPTIDYL-TRNA HYDROLASE ARFB"/>
    <property type="match status" value="1"/>
</dbReference>
<dbReference type="GO" id="GO:0003747">
    <property type="term" value="F:translation release factor activity"/>
    <property type="evidence" value="ECO:0007669"/>
    <property type="project" value="InterPro"/>
</dbReference>
<dbReference type="NCBIfam" id="NF006718">
    <property type="entry name" value="PRK09256.1"/>
    <property type="match status" value="1"/>
</dbReference>
<dbReference type="Pfam" id="PF00472">
    <property type="entry name" value="RF-1"/>
    <property type="match status" value="1"/>
</dbReference>
<evidence type="ECO:0000313" key="3">
    <source>
        <dbReference type="EMBL" id="BBO33959.1"/>
    </source>
</evidence>
<dbReference type="Proteomes" id="UP000326837">
    <property type="component" value="Chromosome"/>
</dbReference>
<dbReference type="InterPro" id="IPR000352">
    <property type="entry name" value="Pep_chain_release_fac_I"/>
</dbReference>
<protein>
    <recommendedName>
        <fullName evidence="2">Prokaryotic-type class I peptide chain release factors domain-containing protein</fullName>
    </recommendedName>
</protein>
<dbReference type="GO" id="GO:0072344">
    <property type="term" value="P:rescue of stalled ribosome"/>
    <property type="evidence" value="ECO:0007669"/>
    <property type="project" value="TreeGrafter"/>
</dbReference>
<reference evidence="4" key="1">
    <citation type="submission" date="2019-10" db="EMBL/GenBank/DDBJ databases">
        <title>Lacipirellula parvula gen. nov., sp. nov., representing a lineage of planctomycetes widespread in freshwater anoxic habitats, and description of the family Lacipirellulaceae.</title>
        <authorList>
            <person name="Dedysh S.N."/>
            <person name="Kulichevskaya I.S."/>
            <person name="Beletsky A.V."/>
            <person name="Rakitin A.L."/>
            <person name="Mardanov A.V."/>
            <person name="Ivanova A.A."/>
            <person name="Saltykova V.X."/>
            <person name="Rijpstra W.I.C."/>
            <person name="Sinninghe Damste J.S."/>
            <person name="Ravin N.V."/>
        </authorList>
    </citation>
    <scope>NUCLEOTIDE SEQUENCE [LARGE SCALE GENOMIC DNA]</scope>
    <source>
        <strain evidence="4">PX69</strain>
    </source>
</reference>
<dbReference type="PANTHER" id="PTHR47814:SF1">
    <property type="entry name" value="PEPTIDYL-TRNA HYDROLASE ARFB"/>
    <property type="match status" value="1"/>
</dbReference>
<feature type="compositionally biased region" description="Basic and acidic residues" evidence="1">
    <location>
        <begin position="118"/>
        <end position="133"/>
    </location>
</feature>
<feature type="region of interest" description="Disordered" evidence="1">
    <location>
        <begin position="106"/>
        <end position="143"/>
    </location>
</feature>